<dbReference type="InterPro" id="IPR016161">
    <property type="entry name" value="Ald_DH/histidinol_DH"/>
</dbReference>
<dbReference type="CDD" id="cd07078">
    <property type="entry name" value="ALDH"/>
    <property type="match status" value="1"/>
</dbReference>
<dbReference type="InterPro" id="IPR016163">
    <property type="entry name" value="Ald_DH_C"/>
</dbReference>
<dbReference type="InterPro" id="IPR016162">
    <property type="entry name" value="Ald_DH_N"/>
</dbReference>
<dbReference type="RefSeq" id="WP_271316150.1">
    <property type="nucleotide sequence ID" value="NZ_JAAGKO020000044.1"/>
</dbReference>
<feature type="active site" evidence="3">
    <location>
        <position position="234"/>
    </location>
</feature>
<dbReference type="PANTHER" id="PTHR11699">
    <property type="entry name" value="ALDEHYDE DEHYDROGENASE-RELATED"/>
    <property type="match status" value="1"/>
</dbReference>
<dbReference type="EMBL" id="JAAGKO020000044">
    <property type="protein sequence ID" value="MDI5966058.1"/>
    <property type="molecule type" value="Genomic_DNA"/>
</dbReference>
<accession>A0AA90HC75</accession>
<name>A0AA90HC75_9ACTN</name>
<dbReference type="EC" id="1.2.1.-" evidence="7"/>
<keyword evidence="8" id="KW-1185">Reference proteome</keyword>
<evidence type="ECO:0000259" key="5">
    <source>
        <dbReference type="Pfam" id="PF00171"/>
    </source>
</evidence>
<dbReference type="PROSITE" id="PS00687">
    <property type="entry name" value="ALDEHYDE_DEHYDR_GLU"/>
    <property type="match status" value="1"/>
</dbReference>
<evidence type="ECO:0000256" key="4">
    <source>
        <dbReference type="RuleBase" id="RU003345"/>
    </source>
</evidence>
<feature type="domain" description="Aldehyde dehydrogenase" evidence="5">
    <location>
        <begin position="9"/>
        <end position="453"/>
    </location>
</feature>
<dbReference type="Proteomes" id="UP001156398">
    <property type="component" value="Unassembled WGS sequence"/>
</dbReference>
<dbReference type="AlphaFoldDB" id="A0AA90HC75"/>
<comment type="caution">
    <text evidence="7">The sequence shown here is derived from an EMBL/GenBank/DDBJ whole genome shotgun (WGS) entry which is preliminary data.</text>
</comment>
<dbReference type="Gene3D" id="3.40.309.10">
    <property type="entry name" value="Aldehyde Dehydrogenase, Chain A, domain 2"/>
    <property type="match status" value="1"/>
</dbReference>
<sequence length="459" mass="47405">MPDQHPAEHIVVNPATEETVAVVPATTPAQVDAAVVRAARAQTGWAAAAPADRARLLRRFAAVVDQHVEELAALEVREAGHPIGNARWEAGNVRDLLDYAAGGVERLNGAQIPVPGGLDVTFHEPLGVVGVIAPWNFPLPIAAWSTAPALAAGNAVLLKPAETTPLTALRLAELALDAGLPAGLFQVLPGAGPVAGAALVDHPGVAKIVFTGSTATGKQVMARCAATVKRVTLELGGKSPNIVFADADLAAAAAAAPMSFLDNTGQDCCARTRLLVQRSAFDRFMELLEPAVLAVTAGDPNDPATAMGPLISAAHRERVRSYLGEDAPAAIRGTVPDGKGFWYPATVLTGTAPDAPLATEEVFGPVAVVLPFDDEADAVRLANATPYGLAGSLWTRDAGRALRVARAVRAGNLSVNSHSAVRYWTPFGGFGQSGLGRELGPGALTAFTETKNVFLSTDA</sequence>
<dbReference type="EMBL" id="JABXJJ020000048">
    <property type="protein sequence ID" value="MDI5973622.1"/>
    <property type="molecule type" value="Genomic_DNA"/>
</dbReference>
<evidence type="ECO:0000256" key="3">
    <source>
        <dbReference type="PROSITE-ProRule" id="PRU10007"/>
    </source>
</evidence>
<evidence type="ECO:0000256" key="1">
    <source>
        <dbReference type="ARBA" id="ARBA00009986"/>
    </source>
</evidence>
<dbReference type="InterPro" id="IPR016160">
    <property type="entry name" value="Ald_DH_CS_CYS"/>
</dbReference>
<dbReference type="Gene3D" id="3.40.605.10">
    <property type="entry name" value="Aldehyde Dehydrogenase, Chain A, domain 1"/>
    <property type="match status" value="1"/>
</dbReference>
<evidence type="ECO:0000313" key="6">
    <source>
        <dbReference type="EMBL" id="MDI5966058.1"/>
    </source>
</evidence>
<gene>
    <name evidence="6" type="ORF">POF43_025575</name>
    <name evidence="7" type="ORF">POF50_030510</name>
</gene>
<protein>
    <submittedName>
        <fullName evidence="7">Aldehyde dehydrogenase family protein</fullName>
        <ecNumber evidence="7">1.2.1.-</ecNumber>
    </submittedName>
</protein>
<dbReference type="GO" id="GO:0016620">
    <property type="term" value="F:oxidoreductase activity, acting on the aldehyde or oxo group of donors, NAD or NADP as acceptor"/>
    <property type="evidence" value="ECO:0007669"/>
    <property type="project" value="InterPro"/>
</dbReference>
<dbReference type="SUPFAM" id="SSF53720">
    <property type="entry name" value="ALDH-like"/>
    <property type="match status" value="1"/>
</dbReference>
<evidence type="ECO:0000313" key="8">
    <source>
        <dbReference type="Proteomes" id="UP001156398"/>
    </source>
</evidence>
<dbReference type="FunFam" id="3.40.605.10:FF:000007">
    <property type="entry name" value="NAD/NADP-dependent betaine aldehyde dehydrogenase"/>
    <property type="match status" value="1"/>
</dbReference>
<proteinExistence type="inferred from homology"/>
<dbReference type="InterPro" id="IPR029510">
    <property type="entry name" value="Ald_DH_CS_GLU"/>
</dbReference>
<dbReference type="PROSITE" id="PS00070">
    <property type="entry name" value="ALDEHYDE_DEHYDR_CYS"/>
    <property type="match status" value="1"/>
</dbReference>
<evidence type="ECO:0000313" key="7">
    <source>
        <dbReference type="EMBL" id="MDI5973622.1"/>
    </source>
</evidence>
<organism evidence="7">
    <name type="scientific">Streptantibioticus silvisoli</name>
    <dbReference type="NCBI Taxonomy" id="2705255"/>
    <lineage>
        <taxon>Bacteria</taxon>
        <taxon>Bacillati</taxon>
        <taxon>Actinomycetota</taxon>
        <taxon>Actinomycetes</taxon>
        <taxon>Kitasatosporales</taxon>
        <taxon>Streptomycetaceae</taxon>
        <taxon>Streptantibioticus</taxon>
    </lineage>
</organism>
<comment type="similarity">
    <text evidence="1 4">Belongs to the aldehyde dehydrogenase family.</text>
</comment>
<dbReference type="InterPro" id="IPR015590">
    <property type="entry name" value="Aldehyde_DH_dom"/>
</dbReference>
<reference evidence="7 8" key="1">
    <citation type="submission" date="2023-05" db="EMBL/GenBank/DDBJ databases">
        <title>Streptantibioticus silvisoli sp. nov., acidotolerant actinomycetes 1 from pine litter.</title>
        <authorList>
            <person name="Swiecimska M."/>
            <person name="Golinska P."/>
            <person name="Sangal V."/>
            <person name="Wachnowicz B."/>
            <person name="Goodfellow M."/>
        </authorList>
    </citation>
    <scope>NUCLEOTIDE SEQUENCE</scope>
    <source>
        <strain evidence="7">SL13</strain>
        <strain evidence="6 8">SL54</strain>
    </source>
</reference>
<keyword evidence="2 4" id="KW-0560">Oxidoreductase</keyword>
<dbReference type="Pfam" id="PF00171">
    <property type="entry name" value="Aldedh"/>
    <property type="match status" value="1"/>
</dbReference>
<evidence type="ECO:0000256" key="2">
    <source>
        <dbReference type="ARBA" id="ARBA00023002"/>
    </source>
</evidence>